<dbReference type="RefSeq" id="WP_018747993.1">
    <property type="nucleotide sequence ID" value="NZ_BSOZ01000004.1"/>
</dbReference>
<evidence type="ECO:0000313" key="4">
    <source>
        <dbReference type="Proteomes" id="UP001156836"/>
    </source>
</evidence>
<gene>
    <name evidence="3" type="ORF">GCM10007860_05400</name>
</gene>
<keyword evidence="4" id="KW-1185">Reference proteome</keyword>
<feature type="compositionally biased region" description="Polar residues" evidence="1">
    <location>
        <begin position="192"/>
        <end position="201"/>
    </location>
</feature>
<sequence length="365" mass="39759">MLPGNPSVSVLQLYVRTQQGLVEVLKPSPDDAARYTPGERVHATVVEQMPNGRFAVLVKDQLLDLNLPRNTQPGEEFDLTVVGREPKLTFAMAQQSQAAPQSREAALSQAAKYLTTLLTGGRGDPGKATVTLQGSEPLAAGRPDPSQLASRLAGALSESGLFYESHQAEWVNGQRSLQALLREPQAQLPRPQDTQLGQQQAGDKGHNAEDLAQMRGNSPGLDRLLNVHDQRLGAEAQALLKGLVQQQLDTIEQRPVIWQGQAWPGQPLKWQLELENQRDADGHVDTEAQRWQTRLDLDLPNLGGVSIIATLYQGEFTLQFSAERPDTVARLREQQGQLSRQFDAAGLSLNIAQFELGGEAAADGA</sequence>
<dbReference type="EMBL" id="BSOZ01000004">
    <property type="protein sequence ID" value="GLS03397.1"/>
    <property type="molecule type" value="Genomic_DNA"/>
</dbReference>
<evidence type="ECO:0000313" key="3">
    <source>
        <dbReference type="EMBL" id="GLS03397.1"/>
    </source>
</evidence>
<protein>
    <recommendedName>
        <fullName evidence="2">Flagellar hook-length control protein-like C-terminal domain-containing protein</fullName>
    </recommendedName>
</protein>
<accession>A0ABQ6BT62</accession>
<dbReference type="InterPro" id="IPR021136">
    <property type="entry name" value="Flagellar_hook_control-like_C"/>
</dbReference>
<dbReference type="Pfam" id="PF02120">
    <property type="entry name" value="Flg_hook"/>
    <property type="match status" value="1"/>
</dbReference>
<organism evidence="3 4">
    <name type="scientific">Chitiniphilus shinanonensis</name>
    <dbReference type="NCBI Taxonomy" id="553088"/>
    <lineage>
        <taxon>Bacteria</taxon>
        <taxon>Pseudomonadati</taxon>
        <taxon>Pseudomonadota</taxon>
        <taxon>Betaproteobacteria</taxon>
        <taxon>Neisseriales</taxon>
        <taxon>Chitinibacteraceae</taxon>
        <taxon>Chitiniphilus</taxon>
    </lineage>
</organism>
<evidence type="ECO:0000256" key="1">
    <source>
        <dbReference type="SAM" id="MobiDB-lite"/>
    </source>
</evidence>
<feature type="region of interest" description="Disordered" evidence="1">
    <location>
        <begin position="187"/>
        <end position="206"/>
    </location>
</feature>
<dbReference type="Gene3D" id="3.30.750.140">
    <property type="match status" value="1"/>
</dbReference>
<dbReference type="InterPro" id="IPR038610">
    <property type="entry name" value="FliK-like_C_sf"/>
</dbReference>
<proteinExistence type="predicted"/>
<name>A0ABQ6BT62_9NEIS</name>
<feature type="domain" description="Flagellar hook-length control protein-like C-terminal" evidence="2">
    <location>
        <begin position="287"/>
        <end position="358"/>
    </location>
</feature>
<evidence type="ECO:0000259" key="2">
    <source>
        <dbReference type="Pfam" id="PF02120"/>
    </source>
</evidence>
<comment type="caution">
    <text evidence="3">The sequence shown here is derived from an EMBL/GenBank/DDBJ whole genome shotgun (WGS) entry which is preliminary data.</text>
</comment>
<dbReference type="Proteomes" id="UP001156836">
    <property type="component" value="Unassembled WGS sequence"/>
</dbReference>
<reference evidence="4" key="1">
    <citation type="journal article" date="2019" name="Int. J. Syst. Evol. Microbiol.">
        <title>The Global Catalogue of Microorganisms (GCM) 10K type strain sequencing project: providing services to taxonomists for standard genome sequencing and annotation.</title>
        <authorList>
            <consortium name="The Broad Institute Genomics Platform"/>
            <consortium name="The Broad Institute Genome Sequencing Center for Infectious Disease"/>
            <person name="Wu L."/>
            <person name="Ma J."/>
        </authorList>
    </citation>
    <scope>NUCLEOTIDE SEQUENCE [LARGE SCALE GENOMIC DNA]</scope>
    <source>
        <strain evidence="4">NBRC 104970</strain>
    </source>
</reference>